<comment type="caution">
    <text evidence="8">The sequence shown here is derived from an EMBL/GenBank/DDBJ whole genome shotgun (WGS) entry which is preliminary data.</text>
</comment>
<dbReference type="GO" id="GO:0003796">
    <property type="term" value="F:lysozyme activity"/>
    <property type="evidence" value="ECO:0007669"/>
    <property type="project" value="UniProtKB-EC"/>
</dbReference>
<dbReference type="CDD" id="cd16890">
    <property type="entry name" value="lyz_i"/>
    <property type="match status" value="2"/>
</dbReference>
<dbReference type="InterPro" id="IPR023346">
    <property type="entry name" value="Lysozyme-like_dom_sf"/>
</dbReference>
<feature type="disulfide bond" evidence="7">
    <location>
        <begin position="19"/>
        <end position="25"/>
    </location>
</feature>
<keyword evidence="6" id="KW-0326">Glycosidase</keyword>
<dbReference type="PROSITE" id="PS51909">
    <property type="entry name" value="LYSOZYME_I"/>
    <property type="match status" value="2"/>
</dbReference>
<protein>
    <recommendedName>
        <fullName evidence="2">lysozyme</fullName>
        <ecNumber evidence="2">3.2.1.17</ecNumber>
    </recommendedName>
</protein>
<proteinExistence type="predicted"/>
<sequence length="258" mass="28115">MQHQIFTQVISQVCLGCICEVSTGCNTTRGCSGSVCGPFAITWDYWSDAGKPTLNNEPTSNDAYARCVNDPYCAAGAVQNYMAKFGHDCTGNGVVDCEDYLRIHRLGANACNGALNSKYENKFKFFVAQLMSLVCLGCLCEITTGCNTTIGCDKTSCGPFSITKPYWVDAGKPPPNGKSSSDDDADVAYRECATNIYCAGYTVQAYMAKHSRDCNGDGVIDCDDYVRLHRLGAYGCTGLLSNVYENKYMLCLQTFQHK</sequence>
<dbReference type="Pfam" id="PF05497">
    <property type="entry name" value="Destabilase"/>
    <property type="match status" value="2"/>
</dbReference>
<dbReference type="InterPro" id="IPR018247">
    <property type="entry name" value="EF_Hand_1_Ca_BS"/>
</dbReference>
<evidence type="ECO:0000313" key="8">
    <source>
        <dbReference type="EMBL" id="TGZ53117.1"/>
    </source>
</evidence>
<evidence type="ECO:0000256" key="7">
    <source>
        <dbReference type="PIRSR" id="PIRSR608597-3"/>
    </source>
</evidence>
<evidence type="ECO:0000256" key="4">
    <source>
        <dbReference type="ARBA" id="ARBA00022638"/>
    </source>
</evidence>
<keyword evidence="3" id="KW-0929">Antimicrobial</keyword>
<dbReference type="FunFam" id="1.10.530.10:FF:000019">
    <property type="entry name" value="lysozyme"/>
    <property type="match status" value="1"/>
</dbReference>
<keyword evidence="4" id="KW-0081">Bacteriolytic enzyme</keyword>
<dbReference type="PANTHER" id="PTHR11195:SF22">
    <property type="entry name" value="LYSOZYME"/>
    <property type="match status" value="1"/>
</dbReference>
<evidence type="ECO:0000256" key="6">
    <source>
        <dbReference type="ARBA" id="ARBA00023295"/>
    </source>
</evidence>
<dbReference type="PROSITE" id="PS00018">
    <property type="entry name" value="EF_HAND_1"/>
    <property type="match status" value="1"/>
</dbReference>
<dbReference type="SUPFAM" id="SSF53955">
    <property type="entry name" value="Lysozyme-like"/>
    <property type="match status" value="1"/>
</dbReference>
<evidence type="ECO:0000256" key="3">
    <source>
        <dbReference type="ARBA" id="ARBA00022529"/>
    </source>
</evidence>
<keyword evidence="5" id="KW-0378">Hydrolase</keyword>
<dbReference type="Gene3D" id="1.10.530.10">
    <property type="match status" value="2"/>
</dbReference>
<evidence type="ECO:0000256" key="5">
    <source>
        <dbReference type="ARBA" id="ARBA00022801"/>
    </source>
</evidence>
<gene>
    <name evidence="8" type="ORF">DBV15_05476</name>
</gene>
<keyword evidence="7" id="KW-1015">Disulfide bond</keyword>
<comment type="catalytic activity">
    <reaction evidence="1">
        <text>Hydrolysis of (1-&gt;4)-beta-linkages between N-acetylmuramic acid and N-acetyl-D-glucosamine residues in a peptidoglycan and between N-acetyl-D-glucosamine residues in chitodextrins.</text>
        <dbReference type="EC" id="3.2.1.17"/>
    </reaction>
</comment>
<evidence type="ECO:0000313" key="9">
    <source>
        <dbReference type="Proteomes" id="UP000310200"/>
    </source>
</evidence>
<name>A0A4S2KYC2_9HYME</name>
<dbReference type="EC" id="3.2.1.17" evidence="2"/>
<dbReference type="Proteomes" id="UP000310200">
    <property type="component" value="Unassembled WGS sequence"/>
</dbReference>
<dbReference type="STRING" id="300112.A0A4S2KYC2"/>
<evidence type="ECO:0000256" key="2">
    <source>
        <dbReference type="ARBA" id="ARBA00012732"/>
    </source>
</evidence>
<accession>A0A4S2KYC2</accession>
<organism evidence="8 9">
    <name type="scientific">Temnothorax longispinosus</name>
    <dbReference type="NCBI Taxonomy" id="300112"/>
    <lineage>
        <taxon>Eukaryota</taxon>
        <taxon>Metazoa</taxon>
        <taxon>Ecdysozoa</taxon>
        <taxon>Arthropoda</taxon>
        <taxon>Hexapoda</taxon>
        <taxon>Insecta</taxon>
        <taxon>Pterygota</taxon>
        <taxon>Neoptera</taxon>
        <taxon>Endopterygota</taxon>
        <taxon>Hymenoptera</taxon>
        <taxon>Apocrita</taxon>
        <taxon>Aculeata</taxon>
        <taxon>Formicoidea</taxon>
        <taxon>Formicidae</taxon>
        <taxon>Myrmicinae</taxon>
        <taxon>Temnothorax</taxon>
    </lineage>
</organism>
<evidence type="ECO:0000256" key="1">
    <source>
        <dbReference type="ARBA" id="ARBA00000632"/>
    </source>
</evidence>
<feature type="disulfide bond" evidence="7">
    <location>
        <begin position="14"/>
        <end position="97"/>
    </location>
</feature>
<dbReference type="GO" id="GO:0031640">
    <property type="term" value="P:killing of cells of another organism"/>
    <property type="evidence" value="ECO:0007669"/>
    <property type="project" value="UniProtKB-KW"/>
</dbReference>
<dbReference type="GO" id="GO:0042742">
    <property type="term" value="P:defense response to bacterium"/>
    <property type="evidence" value="ECO:0007669"/>
    <property type="project" value="UniProtKB-KW"/>
</dbReference>
<dbReference type="InterPro" id="IPR008597">
    <property type="entry name" value="Invert_lysozyme"/>
</dbReference>
<feature type="disulfide bond" evidence="7">
    <location>
        <begin position="67"/>
        <end position="73"/>
    </location>
</feature>
<dbReference type="EMBL" id="QBLH01001095">
    <property type="protein sequence ID" value="TGZ53117.1"/>
    <property type="molecule type" value="Genomic_DNA"/>
</dbReference>
<keyword evidence="9" id="KW-1185">Reference proteome</keyword>
<feature type="disulfide bond" evidence="7">
    <location>
        <begin position="31"/>
        <end position="36"/>
    </location>
</feature>
<reference evidence="8 9" key="1">
    <citation type="journal article" date="2019" name="Philos. Trans. R. Soc. Lond., B, Biol. Sci.">
        <title>Ant behaviour and brain gene expression of defending hosts depend on the ecological success of the intruding social parasite.</title>
        <authorList>
            <person name="Kaur R."/>
            <person name="Stoldt M."/>
            <person name="Jongepier E."/>
            <person name="Feldmeyer B."/>
            <person name="Menzel F."/>
            <person name="Bornberg-Bauer E."/>
            <person name="Foitzik S."/>
        </authorList>
    </citation>
    <scope>NUCLEOTIDE SEQUENCE [LARGE SCALE GENOMIC DNA]</scope>
    <source>
        <tissue evidence="8">Whole body</tissue>
    </source>
</reference>
<dbReference type="AlphaFoldDB" id="A0A4S2KYC2"/>
<dbReference type="PANTHER" id="PTHR11195">
    <property type="entry name" value="DESTABILASE-RELATED"/>
    <property type="match status" value="1"/>
</dbReference>